<evidence type="ECO:0000256" key="2">
    <source>
        <dbReference type="ARBA" id="ARBA00022630"/>
    </source>
</evidence>
<feature type="domain" description="FAD/NAD(P)-binding" evidence="9">
    <location>
        <begin position="8"/>
        <end position="301"/>
    </location>
</feature>
<dbReference type="GO" id="GO:0005737">
    <property type="term" value="C:cytoplasm"/>
    <property type="evidence" value="ECO:0007669"/>
    <property type="project" value="TreeGrafter"/>
</dbReference>
<keyword evidence="12" id="KW-1185">Reference proteome</keyword>
<dbReference type="Pfam" id="PF07992">
    <property type="entry name" value="Pyr_redox_2"/>
    <property type="match status" value="1"/>
</dbReference>
<evidence type="ECO:0000256" key="4">
    <source>
        <dbReference type="ARBA" id="ARBA00022827"/>
    </source>
</evidence>
<evidence type="ECO:0000256" key="3">
    <source>
        <dbReference type="ARBA" id="ARBA00022703"/>
    </source>
</evidence>
<keyword evidence="3" id="KW-0053">Apoptosis</keyword>
<dbReference type="InterPro" id="IPR029324">
    <property type="entry name" value="AIF_C"/>
</dbReference>
<evidence type="ECO:0000256" key="8">
    <source>
        <dbReference type="ARBA" id="ARBA00047786"/>
    </source>
</evidence>
<sequence>MTDLGYRYDHVIIGGGVAADAAARALHEAAPEASIAILSADPHSPVYRPALSKDLWHGESDDPDSQDLRTAEETGAVLFTATLVTELCPGSHTVVTARGQVVHYGTALLATGSTARHLPDVHDDRVLSLRTVGDYRHLRGLARDGARIAVVGGGYIGTEVAAALTRTDTQVTLAHSGRAILDHMFPVSITEHLEQVYTGHGITLVPGFRLAGIETGDELVLRSETGEELRADAAVLGLGAELSTTLAGAAGLDLERGAVVVDPYLRTSAPDVYAAGDIALFDDALLGLRHVEHVDHAQASGATAGRNMAGAEEAYEHTPLFFSDLFDDGYEAVGRLDAHLEMREEWNEEHTAAVVHYLEDGAVEGVLLWNTWDAVDRAREVIAASQQGELAPADLRGQIPPG</sequence>
<evidence type="ECO:0000259" key="10">
    <source>
        <dbReference type="Pfam" id="PF14721"/>
    </source>
</evidence>
<dbReference type="Gene3D" id="3.50.50.60">
    <property type="entry name" value="FAD/NAD(P)-binding domain"/>
    <property type="match status" value="2"/>
</dbReference>
<dbReference type="GO" id="GO:0016174">
    <property type="term" value="F:NAD(P)H oxidase H2O2-forming activity"/>
    <property type="evidence" value="ECO:0007669"/>
    <property type="project" value="TreeGrafter"/>
</dbReference>
<proteinExistence type="predicted"/>
<evidence type="ECO:0000259" key="9">
    <source>
        <dbReference type="Pfam" id="PF07992"/>
    </source>
</evidence>
<dbReference type="AlphaFoldDB" id="A0A291H0W4"/>
<dbReference type="InterPro" id="IPR023753">
    <property type="entry name" value="FAD/NAD-binding_dom"/>
</dbReference>
<dbReference type="Gene3D" id="3.30.390.30">
    <property type="match status" value="1"/>
</dbReference>
<dbReference type="OrthoDB" id="9802028at2"/>
<keyword evidence="7" id="KW-0520">NAD</keyword>
<name>A0A291H0W4_9MICO</name>
<organism evidence="11 12">
    <name type="scientific">Brachybacterium ginsengisoli</name>
    <dbReference type="NCBI Taxonomy" id="1331682"/>
    <lineage>
        <taxon>Bacteria</taxon>
        <taxon>Bacillati</taxon>
        <taxon>Actinomycetota</taxon>
        <taxon>Actinomycetes</taxon>
        <taxon>Micrococcales</taxon>
        <taxon>Dermabacteraceae</taxon>
        <taxon>Brachybacterium</taxon>
    </lineage>
</organism>
<evidence type="ECO:0000313" key="11">
    <source>
        <dbReference type="EMBL" id="ATG56004.1"/>
    </source>
</evidence>
<evidence type="ECO:0000313" key="12">
    <source>
        <dbReference type="Proteomes" id="UP000217889"/>
    </source>
</evidence>
<gene>
    <name evidence="11" type="ORF">CFK41_15380</name>
</gene>
<accession>A0A291H0W4</accession>
<dbReference type="EMBL" id="CP023564">
    <property type="protein sequence ID" value="ATG56004.1"/>
    <property type="molecule type" value="Genomic_DNA"/>
</dbReference>
<dbReference type="Proteomes" id="UP000217889">
    <property type="component" value="Chromosome"/>
</dbReference>
<evidence type="ECO:0000256" key="5">
    <source>
        <dbReference type="ARBA" id="ARBA00022946"/>
    </source>
</evidence>
<keyword evidence="2" id="KW-0285">Flavoprotein</keyword>
<dbReference type="RefSeq" id="WP_096800464.1">
    <property type="nucleotide sequence ID" value="NZ_CP023564.1"/>
</dbReference>
<dbReference type="Pfam" id="PF14721">
    <property type="entry name" value="AIF_C"/>
    <property type="match status" value="1"/>
</dbReference>
<dbReference type="GO" id="GO:0071949">
    <property type="term" value="F:FAD binding"/>
    <property type="evidence" value="ECO:0007669"/>
    <property type="project" value="TreeGrafter"/>
</dbReference>
<dbReference type="SUPFAM" id="SSF51905">
    <property type="entry name" value="FAD/NAD(P)-binding domain"/>
    <property type="match status" value="1"/>
</dbReference>
<dbReference type="GO" id="GO:0012501">
    <property type="term" value="P:programmed cell death"/>
    <property type="evidence" value="ECO:0007669"/>
    <property type="project" value="TreeGrafter"/>
</dbReference>
<dbReference type="InterPro" id="IPR016156">
    <property type="entry name" value="FAD/NAD-linked_Rdtase_dimer_sf"/>
</dbReference>
<evidence type="ECO:0000256" key="1">
    <source>
        <dbReference type="ARBA" id="ARBA00001974"/>
    </source>
</evidence>
<protein>
    <submittedName>
        <fullName evidence="11">N-acylamino acid racemase</fullName>
    </submittedName>
</protein>
<keyword evidence="4" id="KW-0274">FAD</keyword>
<dbReference type="SMART" id="SM01353">
    <property type="entry name" value="AIF_C"/>
    <property type="match status" value="1"/>
</dbReference>
<comment type="cofactor">
    <cofactor evidence="1">
        <name>FAD</name>
        <dbReference type="ChEBI" id="CHEBI:57692"/>
    </cofactor>
</comment>
<dbReference type="InterPro" id="IPR036188">
    <property type="entry name" value="FAD/NAD-bd_sf"/>
</dbReference>
<dbReference type="KEGG" id="bgg:CFK41_15380"/>
<dbReference type="GO" id="GO:0046983">
    <property type="term" value="F:protein dimerization activity"/>
    <property type="evidence" value="ECO:0007669"/>
    <property type="project" value="InterPro"/>
</dbReference>
<dbReference type="GO" id="GO:0033108">
    <property type="term" value="P:mitochondrial respiratory chain complex assembly"/>
    <property type="evidence" value="ECO:0007669"/>
    <property type="project" value="TreeGrafter"/>
</dbReference>
<feature type="domain" description="Mitochondrial apoptosis-inducing factor C-terminal" evidence="10">
    <location>
        <begin position="304"/>
        <end position="341"/>
    </location>
</feature>
<dbReference type="InterPro" id="IPR050446">
    <property type="entry name" value="FAD-oxidoreductase/Apoptosis"/>
</dbReference>
<evidence type="ECO:0000256" key="6">
    <source>
        <dbReference type="ARBA" id="ARBA00023002"/>
    </source>
</evidence>
<evidence type="ECO:0000256" key="7">
    <source>
        <dbReference type="ARBA" id="ARBA00023027"/>
    </source>
</evidence>
<dbReference type="PRINTS" id="PR00469">
    <property type="entry name" value="PNDRDTASEII"/>
</dbReference>
<dbReference type="PRINTS" id="PR00368">
    <property type="entry name" value="FADPNR"/>
</dbReference>
<dbReference type="SUPFAM" id="SSF55424">
    <property type="entry name" value="FAD/NAD-linked reductases, dimerisation (C-terminal) domain"/>
    <property type="match status" value="1"/>
</dbReference>
<dbReference type="PANTHER" id="PTHR43557:SF4">
    <property type="entry name" value="APOPTOSIS-INDUCING FACTOR 1, MITOCHONDRIAL"/>
    <property type="match status" value="1"/>
</dbReference>
<keyword evidence="5" id="KW-0809">Transit peptide</keyword>
<comment type="catalytic activity">
    <reaction evidence="8">
        <text>A + NADH + H(+) = AH2 + NAD(+)</text>
        <dbReference type="Rhea" id="RHEA:11356"/>
        <dbReference type="ChEBI" id="CHEBI:13193"/>
        <dbReference type="ChEBI" id="CHEBI:15378"/>
        <dbReference type="ChEBI" id="CHEBI:17499"/>
        <dbReference type="ChEBI" id="CHEBI:57540"/>
        <dbReference type="ChEBI" id="CHEBI:57945"/>
    </reaction>
</comment>
<dbReference type="PANTHER" id="PTHR43557">
    <property type="entry name" value="APOPTOSIS-INDUCING FACTOR 1"/>
    <property type="match status" value="1"/>
</dbReference>
<reference evidence="11 12" key="1">
    <citation type="journal article" date="2014" name="Int. J. Syst. Evol. Microbiol.">
        <title>Brachybacterium ginsengisoli sp. nov., isolated from soil of a ginseng field.</title>
        <authorList>
            <person name="Hoang V.A."/>
            <person name="Kim Y.J."/>
            <person name="Nguyen N.L."/>
            <person name="Yang D.C."/>
        </authorList>
    </citation>
    <scope>NUCLEOTIDE SEQUENCE [LARGE SCALE GENOMIC DNA]</scope>
    <source>
        <strain evidence="11 12">DCY80</strain>
    </source>
</reference>
<keyword evidence="6" id="KW-0560">Oxidoreductase</keyword>